<dbReference type="OrthoDB" id="7375987at2"/>
<evidence type="ECO:0000313" key="3">
    <source>
        <dbReference type="Proteomes" id="UP000190092"/>
    </source>
</evidence>
<dbReference type="EMBL" id="FUWJ01000010">
    <property type="protein sequence ID" value="SKA31799.1"/>
    <property type="molecule type" value="Genomic_DNA"/>
</dbReference>
<proteinExistence type="predicted"/>
<protein>
    <submittedName>
        <fullName evidence="2">Uncharacterized protein</fullName>
    </submittedName>
</protein>
<feature type="chain" id="PRO_5012594575" evidence="1">
    <location>
        <begin position="20"/>
        <end position="137"/>
    </location>
</feature>
<dbReference type="STRING" id="225324.SAMN02745126_05118"/>
<dbReference type="RefSeq" id="WP_085936866.1">
    <property type="nucleotide sequence ID" value="NZ_FUWJ01000010.1"/>
</dbReference>
<keyword evidence="3" id="KW-1185">Reference proteome</keyword>
<accession>A0A1T4SUG4</accession>
<reference evidence="3" key="1">
    <citation type="submission" date="2017-02" db="EMBL/GenBank/DDBJ databases">
        <authorList>
            <person name="Varghese N."/>
            <person name="Submissions S."/>
        </authorList>
    </citation>
    <scope>NUCLEOTIDE SEQUENCE [LARGE SCALE GENOMIC DNA]</scope>
    <source>
        <strain evidence="3">ATCC 27094</strain>
    </source>
</reference>
<dbReference type="AlphaFoldDB" id="A0A1T4SUG4"/>
<organism evidence="2 3">
    <name type="scientific">Enhydrobacter aerosaccus</name>
    <dbReference type="NCBI Taxonomy" id="225324"/>
    <lineage>
        <taxon>Bacteria</taxon>
        <taxon>Pseudomonadati</taxon>
        <taxon>Pseudomonadota</taxon>
        <taxon>Alphaproteobacteria</taxon>
        <taxon>Hyphomicrobiales</taxon>
        <taxon>Enhydrobacter</taxon>
    </lineage>
</organism>
<sequence>MNKILPLSLAVLFGLPAYAQVPSTLDGTWRGRSDGGSCNAPLDYVITIEDGFVDGSAFDTTAKGPVPNLTKAPPPPPGPGLWQLHGVVKAGSFSLLAVASTRGENQRRDKVAVTVQGNTLVVTERGGCGRTARLSRN</sequence>
<gene>
    <name evidence="2" type="ORF">SAMN02745126_05118</name>
</gene>
<evidence type="ECO:0000256" key="1">
    <source>
        <dbReference type="SAM" id="SignalP"/>
    </source>
</evidence>
<feature type="signal peptide" evidence="1">
    <location>
        <begin position="1"/>
        <end position="19"/>
    </location>
</feature>
<keyword evidence="1" id="KW-0732">Signal</keyword>
<name>A0A1T4SUG4_9HYPH</name>
<evidence type="ECO:0000313" key="2">
    <source>
        <dbReference type="EMBL" id="SKA31799.1"/>
    </source>
</evidence>
<dbReference type="Proteomes" id="UP000190092">
    <property type="component" value="Unassembled WGS sequence"/>
</dbReference>